<dbReference type="SUPFAM" id="SSF53383">
    <property type="entry name" value="PLP-dependent transferases"/>
    <property type="match status" value="1"/>
</dbReference>
<dbReference type="KEGG" id="aori:SD37_10610"/>
<proteinExistence type="predicted"/>
<keyword evidence="8" id="KW-1185">Reference proteome</keyword>
<evidence type="ECO:0000256" key="1">
    <source>
        <dbReference type="ARBA" id="ARBA00001933"/>
    </source>
</evidence>
<dbReference type="EMBL" id="CP016174">
    <property type="protein sequence ID" value="ANN16047.1"/>
    <property type="molecule type" value="Genomic_DNA"/>
</dbReference>
<evidence type="ECO:0000256" key="2">
    <source>
        <dbReference type="ARBA" id="ARBA00013187"/>
    </source>
</evidence>
<dbReference type="InterPro" id="IPR015424">
    <property type="entry name" value="PyrdxlP-dep_Trfase"/>
</dbReference>
<evidence type="ECO:0000256" key="4">
    <source>
        <dbReference type="ARBA" id="ARBA00023194"/>
    </source>
</evidence>
<dbReference type="NCBIfam" id="NF005697">
    <property type="entry name" value="PRK07505.1"/>
    <property type="match status" value="1"/>
</dbReference>
<name>A0A193BV04_AMYOR</name>
<reference evidence="7 8" key="1">
    <citation type="journal article" date="2015" name="Genome Announc.">
        <title>Draft Genome Sequence of Norvancomycin-Producing Strain Amycolatopsis orientalis CPCC200066.</title>
        <authorList>
            <person name="Lei X."/>
            <person name="Yuan F."/>
            <person name="Shi Y."/>
            <person name="Li X."/>
            <person name="Wang L."/>
            <person name="Hong B."/>
        </authorList>
    </citation>
    <scope>NUCLEOTIDE SEQUENCE [LARGE SCALE GENOMIC DNA]</scope>
    <source>
        <strain evidence="7 8">B-37</strain>
    </source>
</reference>
<dbReference type="GO" id="GO:0030170">
    <property type="term" value="F:pyridoxal phosphate binding"/>
    <property type="evidence" value="ECO:0007669"/>
    <property type="project" value="InterPro"/>
</dbReference>
<dbReference type="InterPro" id="IPR004839">
    <property type="entry name" value="Aminotransferase_I/II_large"/>
</dbReference>
<dbReference type="AlphaFoldDB" id="A0A193BV04"/>
<evidence type="ECO:0000313" key="7">
    <source>
        <dbReference type="EMBL" id="ANN16047.1"/>
    </source>
</evidence>
<feature type="domain" description="Aminotransferase class I/classII large" evidence="6">
    <location>
        <begin position="174"/>
        <end position="398"/>
    </location>
</feature>
<dbReference type="InterPro" id="IPR050087">
    <property type="entry name" value="AON_synthase_class-II"/>
</dbReference>
<dbReference type="STRING" id="31958.SD37_10610"/>
<dbReference type="GO" id="GO:0016874">
    <property type="term" value="F:ligase activity"/>
    <property type="evidence" value="ECO:0007669"/>
    <property type="project" value="UniProtKB-KW"/>
</dbReference>
<dbReference type="InterPro" id="IPR015421">
    <property type="entry name" value="PyrdxlP-dep_Trfase_major"/>
</dbReference>
<accession>A0A193BV04</accession>
<dbReference type="Gene3D" id="3.90.1150.10">
    <property type="entry name" value="Aspartate Aminotransferase, domain 1"/>
    <property type="match status" value="1"/>
</dbReference>
<dbReference type="GO" id="GO:0017000">
    <property type="term" value="P:antibiotic biosynthetic process"/>
    <property type="evidence" value="ECO:0007669"/>
    <property type="project" value="UniProtKB-KW"/>
</dbReference>
<dbReference type="PANTHER" id="PTHR13693">
    <property type="entry name" value="CLASS II AMINOTRANSFERASE/8-AMINO-7-OXONONANOATE SYNTHASE"/>
    <property type="match status" value="1"/>
</dbReference>
<keyword evidence="3" id="KW-0808">Transferase</keyword>
<evidence type="ECO:0000313" key="8">
    <source>
        <dbReference type="Proteomes" id="UP000093695"/>
    </source>
</evidence>
<dbReference type="EC" id="2.3.1.47" evidence="2"/>
<comment type="cofactor">
    <cofactor evidence="1">
        <name>pyridoxal 5'-phosphate</name>
        <dbReference type="ChEBI" id="CHEBI:597326"/>
    </cofactor>
</comment>
<dbReference type="InterPro" id="IPR015422">
    <property type="entry name" value="PyrdxlP-dep_Trfase_small"/>
</dbReference>
<evidence type="ECO:0000256" key="5">
    <source>
        <dbReference type="ARBA" id="ARBA00047715"/>
    </source>
</evidence>
<dbReference type="Proteomes" id="UP000093695">
    <property type="component" value="Chromosome"/>
</dbReference>
<protein>
    <recommendedName>
        <fullName evidence="2">8-amino-7-oxononanoate synthase</fullName>
        <ecNumber evidence="2">2.3.1.47</ecNumber>
    </recommendedName>
</protein>
<gene>
    <name evidence="7" type="ORF">SD37_10610</name>
</gene>
<dbReference type="Gene3D" id="3.40.640.10">
    <property type="entry name" value="Type I PLP-dependent aspartate aminotransferase-like (Major domain)"/>
    <property type="match status" value="1"/>
</dbReference>
<sequence>MSEAKTYGPRLYRNTEKMMAYSLPNWTAAEDAGLIALHATSSPDGSLVERSSGRQFINMSSYSYLGLNRHPAVIQGAIDALREEQIIELGIAPTRIQSSLMYDVQERFSTLFDAQCFVAISCSVATAALLPLVTSGALIDGKPRVTVFDKRAHFCMDLMKPVCADEAPVLISPHNDMNYLEDLCKKHPRVAYIADGAYSTGGMADMDALLELQDRYGLFLWLDDSHAMSVMGTKGEGFVRSRVGELNPLTLITGSLVKGFGCTGGIVMTGRQDIGRIVNTMAGPMCWSQTMSTANLGSIRACIGIHEGPELAVLQGKLRENLAYFDQRVPTAQAGSQMPVRMLVVGDPALSVGLSNTLLDEGFYVAPVYFPTTARGKEGLRVMIRADVGRPDLERLCDLLDKDVVPHV</sequence>
<keyword evidence="4" id="KW-0045">Antibiotic biosynthesis</keyword>
<dbReference type="Pfam" id="PF00155">
    <property type="entry name" value="Aminotran_1_2"/>
    <property type="match status" value="1"/>
</dbReference>
<dbReference type="RefSeq" id="WP_044851050.1">
    <property type="nucleotide sequence ID" value="NZ_CP016174.1"/>
</dbReference>
<evidence type="ECO:0000256" key="3">
    <source>
        <dbReference type="ARBA" id="ARBA00022679"/>
    </source>
</evidence>
<comment type="catalytic activity">
    <reaction evidence="5">
        <text>6-carboxyhexanoyl-[ACP] + L-alanine + H(+) = (8S)-8-amino-7-oxononanoate + holo-[ACP] + CO2</text>
        <dbReference type="Rhea" id="RHEA:42288"/>
        <dbReference type="Rhea" id="RHEA-COMP:9685"/>
        <dbReference type="Rhea" id="RHEA-COMP:9955"/>
        <dbReference type="ChEBI" id="CHEBI:15378"/>
        <dbReference type="ChEBI" id="CHEBI:16526"/>
        <dbReference type="ChEBI" id="CHEBI:57972"/>
        <dbReference type="ChEBI" id="CHEBI:64479"/>
        <dbReference type="ChEBI" id="CHEBI:78846"/>
        <dbReference type="ChEBI" id="CHEBI:149468"/>
        <dbReference type="EC" id="2.3.1.47"/>
    </reaction>
</comment>
<keyword evidence="7" id="KW-0436">Ligase</keyword>
<organism evidence="7 8">
    <name type="scientific">Amycolatopsis orientalis</name>
    <name type="common">Nocardia orientalis</name>
    <dbReference type="NCBI Taxonomy" id="31958"/>
    <lineage>
        <taxon>Bacteria</taxon>
        <taxon>Bacillati</taxon>
        <taxon>Actinomycetota</taxon>
        <taxon>Actinomycetes</taxon>
        <taxon>Pseudonocardiales</taxon>
        <taxon>Pseudonocardiaceae</taxon>
        <taxon>Amycolatopsis</taxon>
    </lineage>
</organism>
<dbReference type="GO" id="GO:0008710">
    <property type="term" value="F:8-amino-7-oxononanoate synthase activity"/>
    <property type="evidence" value="ECO:0007669"/>
    <property type="project" value="UniProtKB-EC"/>
</dbReference>
<evidence type="ECO:0000259" key="6">
    <source>
        <dbReference type="Pfam" id="PF00155"/>
    </source>
</evidence>